<dbReference type="InParanoid" id="A0A3Q7H2I7"/>
<dbReference type="Gramene" id="Solyc07g005280.3.1">
    <property type="protein sequence ID" value="Solyc07g005280.3.1"/>
    <property type="gene ID" value="Solyc07g005280.3"/>
</dbReference>
<reference evidence="1" key="1">
    <citation type="journal article" date="2012" name="Nature">
        <title>The tomato genome sequence provides insights into fleshy fruit evolution.</title>
        <authorList>
            <consortium name="Tomato Genome Consortium"/>
        </authorList>
    </citation>
    <scope>NUCLEOTIDE SEQUENCE [LARGE SCALE GENOMIC DNA]</scope>
    <source>
        <strain evidence="1">cv. Heinz 1706</strain>
    </source>
</reference>
<evidence type="ECO:0000313" key="2">
    <source>
        <dbReference type="Proteomes" id="UP000004994"/>
    </source>
</evidence>
<organism evidence="1">
    <name type="scientific">Solanum lycopersicum</name>
    <name type="common">Tomato</name>
    <name type="synonym">Lycopersicon esculentum</name>
    <dbReference type="NCBI Taxonomy" id="4081"/>
    <lineage>
        <taxon>Eukaryota</taxon>
        <taxon>Viridiplantae</taxon>
        <taxon>Streptophyta</taxon>
        <taxon>Embryophyta</taxon>
        <taxon>Tracheophyta</taxon>
        <taxon>Spermatophyta</taxon>
        <taxon>Magnoliopsida</taxon>
        <taxon>eudicotyledons</taxon>
        <taxon>Gunneridae</taxon>
        <taxon>Pentapetalae</taxon>
        <taxon>asterids</taxon>
        <taxon>lamiids</taxon>
        <taxon>Solanales</taxon>
        <taxon>Solanaceae</taxon>
        <taxon>Solanoideae</taxon>
        <taxon>Solaneae</taxon>
        <taxon>Solanum</taxon>
        <taxon>Solanum subgen. Lycopersicon</taxon>
    </lineage>
</organism>
<protein>
    <submittedName>
        <fullName evidence="1">Uncharacterized protein</fullName>
    </submittedName>
</protein>
<dbReference type="Proteomes" id="UP000004994">
    <property type="component" value="Chromosome 7"/>
</dbReference>
<dbReference type="AlphaFoldDB" id="A0A3Q7H2I7"/>
<reference evidence="1" key="2">
    <citation type="submission" date="2019-01" db="UniProtKB">
        <authorList>
            <consortium name="EnsemblPlants"/>
        </authorList>
    </citation>
    <scope>IDENTIFICATION</scope>
    <source>
        <strain evidence="1">cv. Heinz 1706</strain>
    </source>
</reference>
<dbReference type="PaxDb" id="4081-Solyc07g005280.2.1"/>
<accession>A0A3Q7H2I7</accession>
<dbReference type="EnsemblPlants" id="Solyc07g005280.3.1">
    <property type="protein sequence ID" value="Solyc07g005280.3.1"/>
    <property type="gene ID" value="Solyc07g005280.3"/>
</dbReference>
<name>A0A3Q7H2I7_SOLLC</name>
<sequence>MNEALGDQMILRVDKHLRHAGMAGFQEFQCSRYKSEPPAESKALT</sequence>
<proteinExistence type="predicted"/>
<evidence type="ECO:0000313" key="1">
    <source>
        <dbReference type="EnsemblPlants" id="Solyc07g005280.3.1"/>
    </source>
</evidence>
<keyword evidence="2" id="KW-1185">Reference proteome</keyword>